<reference evidence="1 2" key="1">
    <citation type="journal article" date="2006" name="Nat. Biotechnol.">
        <title>The genome and transcriptomes of the anti-tumor agent Clostridium novyi-NT.</title>
        <authorList>
            <person name="Bettegowda C."/>
            <person name="Huang X."/>
            <person name="Lin J."/>
            <person name="Cheong I."/>
            <person name="Kohli M."/>
            <person name="Szabo S.A."/>
            <person name="Zhang X."/>
            <person name="Diaz L.A. Jr."/>
            <person name="Velculescu V.E."/>
            <person name="Parmigiani G."/>
            <person name="Kinzler K.W."/>
            <person name="Vogelstein B."/>
            <person name="Zhou S."/>
        </authorList>
    </citation>
    <scope>NUCLEOTIDE SEQUENCE [LARGE SCALE GENOMIC DNA]</scope>
    <source>
        <strain evidence="1 2">NT</strain>
    </source>
</reference>
<evidence type="ECO:0000313" key="2">
    <source>
        <dbReference type="Proteomes" id="UP000008220"/>
    </source>
</evidence>
<dbReference type="Proteomes" id="UP000008220">
    <property type="component" value="Chromosome"/>
</dbReference>
<gene>
    <name evidence="1" type="ordered locus">NT01CX_0837</name>
</gene>
<dbReference type="STRING" id="386415.NT01CX_0837"/>
<evidence type="ECO:0000313" key="1">
    <source>
        <dbReference type="EMBL" id="ABK62665.1"/>
    </source>
</evidence>
<dbReference type="HOGENOM" id="CLU_2022708_0_0_9"/>
<protein>
    <submittedName>
        <fullName evidence="1">Uncharacterized protein</fullName>
    </submittedName>
</protein>
<dbReference type="AlphaFoldDB" id="A0Q3S5"/>
<dbReference type="RefSeq" id="WP_011723249.1">
    <property type="nucleotide sequence ID" value="NC_008593.1"/>
</dbReference>
<keyword evidence="2" id="KW-1185">Reference proteome</keyword>
<sequence>MENVENQQVEEVQQEIDYKAEYERMIAEREESKLNSLINDFNAQLNDTFTDEFLKMVTEDLKTKDYDSAEKTINLIKEASDLKNHKTKLRIVPNRLNDGEALEPNEERKTFQDIILMERKNR</sequence>
<dbReference type="PATRIC" id="fig|386415.7.peg.2313"/>
<name>A0Q3S5_CLONN</name>
<accession>A0Q3S5</accession>
<dbReference type="KEGG" id="cno:NT01CX_0837"/>
<proteinExistence type="predicted"/>
<dbReference type="EMBL" id="CP000382">
    <property type="protein sequence ID" value="ABK62665.1"/>
    <property type="molecule type" value="Genomic_DNA"/>
</dbReference>
<organism evidence="1 2">
    <name type="scientific">Clostridium novyi (strain NT)</name>
    <dbReference type="NCBI Taxonomy" id="386415"/>
    <lineage>
        <taxon>Bacteria</taxon>
        <taxon>Bacillati</taxon>
        <taxon>Bacillota</taxon>
        <taxon>Clostridia</taxon>
        <taxon>Eubacteriales</taxon>
        <taxon>Clostridiaceae</taxon>
        <taxon>Clostridium</taxon>
    </lineage>
</organism>